<dbReference type="EMBL" id="QZEZ01000008">
    <property type="protein sequence ID" value="RJK93843.1"/>
    <property type="molecule type" value="Genomic_DNA"/>
</dbReference>
<gene>
    <name evidence="4" type="ORF">D5H78_16140</name>
</gene>
<evidence type="ECO:0000313" key="4">
    <source>
        <dbReference type="EMBL" id="RJK93843.1"/>
    </source>
</evidence>
<sequence>MASSCYGLQVPRTADPAVRRALVERAAHLLARREPVTLRVLVQGTGASTMAVYTHFGGMPGLWRAVRQEGHTRLAAALDAVPRTGDAVRDLAALGAAYVGAALAAPDLYAAMFDPRADLEDPAAAERGYRRLVSAVEAVRATGRLPAAAAPEEVAARLWSCGHGVASLGAAGLLPRAAVAAQGPDLALGVLLAAGAAADDAGPSVRAGWVLPG</sequence>
<dbReference type="InterPro" id="IPR009057">
    <property type="entry name" value="Homeodomain-like_sf"/>
</dbReference>
<comment type="caution">
    <text evidence="4">The sequence shown here is derived from an EMBL/GenBank/DDBJ whole genome shotgun (WGS) entry which is preliminary data.</text>
</comment>
<keyword evidence="5" id="KW-1185">Reference proteome</keyword>
<name>A0A3A3YXP1_9ACTN</name>
<dbReference type="InterPro" id="IPR036271">
    <property type="entry name" value="Tet_transcr_reg_TetR-rel_C_sf"/>
</dbReference>
<keyword evidence="1" id="KW-0805">Transcription regulation</keyword>
<dbReference type="InterPro" id="IPR025996">
    <property type="entry name" value="MT1864/Rv1816-like_C"/>
</dbReference>
<evidence type="ECO:0000259" key="3">
    <source>
        <dbReference type="Pfam" id="PF13305"/>
    </source>
</evidence>
<accession>A0A3A3YXP1</accession>
<evidence type="ECO:0000313" key="5">
    <source>
        <dbReference type="Proteomes" id="UP000265614"/>
    </source>
</evidence>
<dbReference type="Pfam" id="PF13305">
    <property type="entry name" value="TetR_C_33"/>
    <property type="match status" value="1"/>
</dbReference>
<protein>
    <submittedName>
        <fullName evidence="4">WHG domain-containing protein</fullName>
    </submittedName>
</protein>
<evidence type="ECO:0000256" key="2">
    <source>
        <dbReference type="ARBA" id="ARBA00023163"/>
    </source>
</evidence>
<dbReference type="SUPFAM" id="SSF48498">
    <property type="entry name" value="Tetracyclin repressor-like, C-terminal domain"/>
    <property type="match status" value="1"/>
</dbReference>
<feature type="domain" description="HTH-type transcriptional regulator MT1864/Rv1816-like C-terminal" evidence="3">
    <location>
        <begin position="91"/>
        <end position="175"/>
    </location>
</feature>
<organism evidence="4 5">
    <name type="scientific">Vallicoccus soli</name>
    <dbReference type="NCBI Taxonomy" id="2339232"/>
    <lineage>
        <taxon>Bacteria</taxon>
        <taxon>Bacillati</taxon>
        <taxon>Actinomycetota</taxon>
        <taxon>Actinomycetes</taxon>
        <taxon>Motilibacterales</taxon>
        <taxon>Vallicoccaceae</taxon>
        <taxon>Vallicoccus</taxon>
    </lineage>
</organism>
<dbReference type="OrthoDB" id="4709966at2"/>
<keyword evidence="2" id="KW-0804">Transcription</keyword>
<dbReference type="Proteomes" id="UP000265614">
    <property type="component" value="Unassembled WGS sequence"/>
</dbReference>
<dbReference type="Gene3D" id="1.10.357.10">
    <property type="entry name" value="Tetracycline Repressor, domain 2"/>
    <property type="match status" value="1"/>
</dbReference>
<proteinExistence type="predicted"/>
<dbReference type="SUPFAM" id="SSF46689">
    <property type="entry name" value="Homeodomain-like"/>
    <property type="match status" value="1"/>
</dbReference>
<dbReference type="AlphaFoldDB" id="A0A3A3YXP1"/>
<evidence type="ECO:0000256" key="1">
    <source>
        <dbReference type="ARBA" id="ARBA00023015"/>
    </source>
</evidence>
<reference evidence="4 5" key="1">
    <citation type="submission" date="2018-09" db="EMBL/GenBank/DDBJ databases">
        <title>YIM 75000 draft genome.</title>
        <authorList>
            <person name="Tang S."/>
            <person name="Feng Y."/>
        </authorList>
    </citation>
    <scope>NUCLEOTIDE SEQUENCE [LARGE SCALE GENOMIC DNA]</scope>
    <source>
        <strain evidence="4 5">YIM 75000</strain>
    </source>
</reference>